<keyword evidence="7" id="KW-1185">Reference proteome</keyword>
<dbReference type="SUPFAM" id="SSF48484">
    <property type="entry name" value="Lipoxigenase"/>
    <property type="match status" value="1"/>
</dbReference>
<evidence type="ECO:0000256" key="3">
    <source>
        <dbReference type="ARBA" id="ARBA00023002"/>
    </source>
</evidence>
<accession>A0A2U1MMH1</accession>
<feature type="domain" description="Lipoxygenase" evidence="5">
    <location>
        <begin position="117"/>
        <end position="185"/>
    </location>
</feature>
<dbReference type="PROSITE" id="PS51393">
    <property type="entry name" value="LIPOXYGENASE_3"/>
    <property type="match status" value="1"/>
</dbReference>
<dbReference type="GO" id="GO:0016702">
    <property type="term" value="F:oxidoreductase activity, acting on single donors with incorporation of molecular oxygen, incorporation of two atoms of oxygen"/>
    <property type="evidence" value="ECO:0007669"/>
    <property type="project" value="InterPro"/>
</dbReference>
<dbReference type="PANTHER" id="PTHR11771">
    <property type="entry name" value="LIPOXYGENASE"/>
    <property type="match status" value="1"/>
</dbReference>
<evidence type="ECO:0000313" key="7">
    <source>
        <dbReference type="Proteomes" id="UP000245207"/>
    </source>
</evidence>
<dbReference type="OrthoDB" id="1715026at2759"/>
<dbReference type="InterPro" id="IPR036226">
    <property type="entry name" value="LipOase_C_sf"/>
</dbReference>
<dbReference type="InterPro" id="IPR013819">
    <property type="entry name" value="LipOase_C"/>
</dbReference>
<evidence type="ECO:0000259" key="5">
    <source>
        <dbReference type="PROSITE" id="PS51393"/>
    </source>
</evidence>
<dbReference type="Gene3D" id="4.10.375.10">
    <property type="entry name" value="Lipoxygenase-1, Domain 2"/>
    <property type="match status" value="1"/>
</dbReference>
<name>A0A2U1MMH1_ARTAN</name>
<dbReference type="InterPro" id="IPR000907">
    <property type="entry name" value="LipOase"/>
</dbReference>
<evidence type="ECO:0000256" key="2">
    <source>
        <dbReference type="ARBA" id="ARBA00022964"/>
    </source>
</evidence>
<evidence type="ECO:0000256" key="4">
    <source>
        <dbReference type="SAM" id="MobiDB-lite"/>
    </source>
</evidence>
<dbReference type="GO" id="GO:0034440">
    <property type="term" value="P:lipid oxidation"/>
    <property type="evidence" value="ECO:0007669"/>
    <property type="project" value="InterPro"/>
</dbReference>
<protein>
    <submittedName>
        <fullName evidence="6">Lipoxygenase</fullName>
    </submittedName>
</protein>
<organism evidence="6 7">
    <name type="scientific">Artemisia annua</name>
    <name type="common">Sweet wormwood</name>
    <dbReference type="NCBI Taxonomy" id="35608"/>
    <lineage>
        <taxon>Eukaryota</taxon>
        <taxon>Viridiplantae</taxon>
        <taxon>Streptophyta</taxon>
        <taxon>Embryophyta</taxon>
        <taxon>Tracheophyta</taxon>
        <taxon>Spermatophyta</taxon>
        <taxon>Magnoliopsida</taxon>
        <taxon>eudicotyledons</taxon>
        <taxon>Gunneridae</taxon>
        <taxon>Pentapetalae</taxon>
        <taxon>asterids</taxon>
        <taxon>campanulids</taxon>
        <taxon>Asterales</taxon>
        <taxon>Asteraceae</taxon>
        <taxon>Asteroideae</taxon>
        <taxon>Anthemideae</taxon>
        <taxon>Artemisiinae</taxon>
        <taxon>Artemisia</taxon>
    </lineage>
</organism>
<sequence>MMEMVIDYLQTEYMTMTLIMILIGKPNKGAEFARPTQGGERNPYPRCRRTGRRPTTSTDEALEGIRCTEYSNLRGLYRNVLQDGMSSNRHEMLKFLGFSRSIEEMFKFGTLKTMPRVNPISVEKLKVFPLVSKLDPSVYGPPESYLKEEHIISHLNVMYVQQALDEDKLFILDYHDVYLPQFTMIPFPKVFEYLEIMMPILLYGKHWHDKWSHCNGGENGGDNTKMYNCIEGNYVRNEVCGSGGSLLDSHRDCGRSKAAHYKLKALKFWEKDGFGLPGVCLLEPHLRIFFEAQIMVQKMANETGLDFRYQIISLENKYQQHLIIFNGYPFHEKIVPNLVNTQKLCTELNPIYREGSVCNLSFPYHKHDYHILHELNVF</sequence>
<keyword evidence="2" id="KW-0223">Dioxygenase</keyword>
<dbReference type="Proteomes" id="UP000245207">
    <property type="component" value="Unassembled WGS sequence"/>
</dbReference>
<dbReference type="Gene3D" id="3.10.450.60">
    <property type="match status" value="1"/>
</dbReference>
<evidence type="ECO:0000256" key="1">
    <source>
        <dbReference type="ARBA" id="ARBA00022723"/>
    </source>
</evidence>
<dbReference type="EMBL" id="PKPP01004872">
    <property type="protein sequence ID" value="PWA62422.1"/>
    <property type="molecule type" value="Genomic_DNA"/>
</dbReference>
<reference evidence="6 7" key="1">
    <citation type="journal article" date="2018" name="Mol. Plant">
        <title>The genome of Artemisia annua provides insight into the evolution of Asteraceae family and artemisinin biosynthesis.</title>
        <authorList>
            <person name="Shen Q."/>
            <person name="Zhang L."/>
            <person name="Liao Z."/>
            <person name="Wang S."/>
            <person name="Yan T."/>
            <person name="Shi P."/>
            <person name="Liu M."/>
            <person name="Fu X."/>
            <person name="Pan Q."/>
            <person name="Wang Y."/>
            <person name="Lv Z."/>
            <person name="Lu X."/>
            <person name="Zhang F."/>
            <person name="Jiang W."/>
            <person name="Ma Y."/>
            <person name="Chen M."/>
            <person name="Hao X."/>
            <person name="Li L."/>
            <person name="Tang Y."/>
            <person name="Lv G."/>
            <person name="Zhou Y."/>
            <person name="Sun X."/>
            <person name="Brodelius P.E."/>
            <person name="Rose J.K.C."/>
            <person name="Tang K."/>
        </authorList>
    </citation>
    <scope>NUCLEOTIDE SEQUENCE [LARGE SCALE GENOMIC DNA]</scope>
    <source>
        <strain evidence="7">cv. Huhao1</strain>
        <tissue evidence="6">Leaf</tissue>
    </source>
</reference>
<proteinExistence type="predicted"/>
<dbReference type="Pfam" id="PF00305">
    <property type="entry name" value="Lipoxygenase"/>
    <property type="match status" value="1"/>
</dbReference>
<dbReference type="AlphaFoldDB" id="A0A2U1MMH1"/>
<dbReference type="STRING" id="35608.A0A2U1MMH1"/>
<evidence type="ECO:0000313" key="6">
    <source>
        <dbReference type="EMBL" id="PWA62422.1"/>
    </source>
</evidence>
<gene>
    <name evidence="6" type="ORF">CTI12_AA362510</name>
</gene>
<feature type="region of interest" description="Disordered" evidence="4">
    <location>
        <begin position="32"/>
        <end position="59"/>
    </location>
</feature>
<dbReference type="GO" id="GO:0046872">
    <property type="term" value="F:metal ion binding"/>
    <property type="evidence" value="ECO:0007669"/>
    <property type="project" value="UniProtKB-KW"/>
</dbReference>
<comment type="caution">
    <text evidence="6">The sequence shown here is derived from an EMBL/GenBank/DDBJ whole genome shotgun (WGS) entry which is preliminary data.</text>
</comment>
<keyword evidence="1" id="KW-0479">Metal-binding</keyword>
<keyword evidence="3" id="KW-0560">Oxidoreductase</keyword>